<dbReference type="AlphaFoldDB" id="U1G8I4"/>
<evidence type="ECO:0000256" key="1">
    <source>
        <dbReference type="SAM" id="MobiDB-lite"/>
    </source>
</evidence>
<dbReference type="RefSeq" id="XP_007806083.1">
    <property type="nucleotide sequence ID" value="XM_007807892.1"/>
</dbReference>
<name>U1G8I4_ENDPU</name>
<reference evidence="3" key="1">
    <citation type="journal article" date="2014" name="BMC Genomics">
        <title>Genome characteristics reveal the impact of lichenization on lichen-forming fungus Endocarpon pusillum Hedwig (Verrucariales, Ascomycota).</title>
        <authorList>
            <person name="Wang Y.-Y."/>
            <person name="Liu B."/>
            <person name="Zhang X.-Y."/>
            <person name="Zhou Q.-M."/>
            <person name="Zhang T."/>
            <person name="Li H."/>
            <person name="Yu Y.-F."/>
            <person name="Zhang X.-L."/>
            <person name="Hao X.-Y."/>
            <person name="Wang M."/>
            <person name="Wang L."/>
            <person name="Wei J.-C."/>
        </authorList>
    </citation>
    <scope>NUCLEOTIDE SEQUENCE [LARGE SCALE GENOMIC DNA]</scope>
    <source>
        <strain evidence="3">Z07020 / HMAS-L-300199</strain>
    </source>
</reference>
<dbReference type="GeneID" id="19237814"/>
<keyword evidence="3" id="KW-1185">Reference proteome</keyword>
<dbReference type="EMBL" id="KE721523">
    <property type="protein sequence ID" value="ERF68308.1"/>
    <property type="molecule type" value="Genomic_DNA"/>
</dbReference>
<sequence length="158" mass="17019">MANPARRLDGAHPAAGTLGRVAEDGNSSPTRSKAVGLLPFGTTSNDRLLFNSDHDRDSEASSSPRYSFEHQNFDNVSGHSAASEIDLSLQEPGQHTYLNPHGETTNRQDEPSHEDAPPPSSESPPRSRSHQQEFFGNEGGRLQAHQILEGSSGTPPPE</sequence>
<feature type="compositionally biased region" description="Basic and acidic residues" evidence="1">
    <location>
        <begin position="104"/>
        <end position="116"/>
    </location>
</feature>
<feature type="compositionally biased region" description="Polar residues" evidence="1">
    <location>
        <begin position="91"/>
        <end position="103"/>
    </location>
</feature>
<organism evidence="2 3">
    <name type="scientific">Endocarpon pusillum (strain Z07020 / HMAS-L-300199)</name>
    <name type="common">Lichen-forming fungus</name>
    <dbReference type="NCBI Taxonomy" id="1263415"/>
    <lineage>
        <taxon>Eukaryota</taxon>
        <taxon>Fungi</taxon>
        <taxon>Dikarya</taxon>
        <taxon>Ascomycota</taxon>
        <taxon>Pezizomycotina</taxon>
        <taxon>Eurotiomycetes</taxon>
        <taxon>Chaetothyriomycetidae</taxon>
        <taxon>Verrucariales</taxon>
        <taxon>Verrucariaceae</taxon>
        <taxon>Endocarpon</taxon>
    </lineage>
</organism>
<protein>
    <submittedName>
        <fullName evidence="2">Uncharacterized protein</fullName>
    </submittedName>
</protein>
<accession>U1G8I4</accession>
<evidence type="ECO:0000313" key="2">
    <source>
        <dbReference type="EMBL" id="ERF68308.1"/>
    </source>
</evidence>
<feature type="region of interest" description="Disordered" evidence="1">
    <location>
        <begin position="1"/>
        <end position="158"/>
    </location>
</feature>
<feature type="compositionally biased region" description="Polar residues" evidence="1">
    <location>
        <begin position="149"/>
        <end position="158"/>
    </location>
</feature>
<gene>
    <name evidence="2" type="ORF">EPUS_02764</name>
</gene>
<feature type="compositionally biased region" description="Basic and acidic residues" evidence="1">
    <location>
        <begin position="1"/>
        <end position="10"/>
    </location>
</feature>
<dbReference type="Proteomes" id="UP000019373">
    <property type="component" value="Unassembled WGS sequence"/>
</dbReference>
<proteinExistence type="predicted"/>
<evidence type="ECO:0000313" key="3">
    <source>
        <dbReference type="Proteomes" id="UP000019373"/>
    </source>
</evidence>
<dbReference type="HOGENOM" id="CLU_1669383_0_0_1"/>